<dbReference type="InterPro" id="IPR022587">
    <property type="entry name" value="MTMR12-like_C"/>
</dbReference>
<dbReference type="InterPro" id="IPR030564">
    <property type="entry name" value="Myotubularin"/>
</dbReference>
<organism evidence="4 5">
    <name type="scientific">Holothuria leucospilota</name>
    <name type="common">Black long sea cucumber</name>
    <name type="synonym">Mertensiothuria leucospilota</name>
    <dbReference type="NCBI Taxonomy" id="206669"/>
    <lineage>
        <taxon>Eukaryota</taxon>
        <taxon>Metazoa</taxon>
        <taxon>Echinodermata</taxon>
        <taxon>Eleutherozoa</taxon>
        <taxon>Echinozoa</taxon>
        <taxon>Holothuroidea</taxon>
        <taxon>Aspidochirotacea</taxon>
        <taxon>Aspidochirotida</taxon>
        <taxon>Holothuriidae</taxon>
        <taxon>Holothuria</taxon>
    </lineage>
</organism>
<dbReference type="CDD" id="cd14537">
    <property type="entry name" value="PTP-MTMR10-like"/>
    <property type="match status" value="1"/>
</dbReference>
<evidence type="ECO:0000313" key="4">
    <source>
        <dbReference type="EMBL" id="KAJ8029667.1"/>
    </source>
</evidence>
<feature type="region of interest" description="Disordered" evidence="2">
    <location>
        <begin position="160"/>
        <end position="225"/>
    </location>
</feature>
<dbReference type="Pfam" id="PF12578">
    <property type="entry name" value="3-PAP"/>
    <property type="match status" value="1"/>
</dbReference>
<dbReference type="InterPro" id="IPR029021">
    <property type="entry name" value="Prot-tyrosine_phosphatase-like"/>
</dbReference>
<dbReference type="PANTHER" id="PTHR10807:SF110">
    <property type="entry name" value="FI17948P1"/>
    <property type="match status" value="1"/>
</dbReference>
<dbReference type="GO" id="GO:0016020">
    <property type="term" value="C:membrane"/>
    <property type="evidence" value="ECO:0007669"/>
    <property type="project" value="TreeGrafter"/>
</dbReference>
<dbReference type="AlphaFoldDB" id="A0A9Q1GZ67"/>
<gene>
    <name evidence="4" type="ORF">HOLleu_29118</name>
</gene>
<dbReference type="GO" id="GO:0046856">
    <property type="term" value="P:phosphatidylinositol dephosphorylation"/>
    <property type="evidence" value="ECO:0007669"/>
    <property type="project" value="TreeGrafter"/>
</dbReference>
<feature type="domain" description="Myotubularin phosphatase" evidence="3">
    <location>
        <begin position="231"/>
        <end position="672"/>
    </location>
</feature>
<sequence length="798" mass="90237">MAEELELYAGEIIIRQAPNVLKFDTFSGQTRGISGSLTCTNFKLSFVSANKPTVKTVGLDQRNKLYTDNDLPLTFIRSIYQVGAKSRKSLTRTSSKAVSSTSKILEIRSKNFKVFTFSFKFTPETDMKSMIQTILHHSNTSNIELLFAFSYELPSDSRSVSTKPFSNQNSVRKVHTENGVDGRHKRSDSGSQPSIRFSSEWGSQPAPSPPTPPPKPSKGQMDWLSGKTPTFRDIKDWQVEINRWGQENLLRVTTANIDFMMCDSLPEYFVVPAGLKDGEIKQFAPHFNGHRVLFWCWSSSTGCSLFRMVPLGIDQEADSSEKRMLQSVADIHPHSESESKSYPVVSDLDKSLPSVKDIQSSFLKFQDLCTSASMKDFIAAESKWFSSLESSKWLHHVSAFLEKAKQIAIQLNQKNKSVVLKESTGRDLSCVISCLAQIMLDPYYRTQLGFQSLVQREWVAAGHDFLSRSGHLSGNAEEVSPVFLIFLDCVFQLMRQYPMAFEFNDTFLIILWDSLHTCLFDTFVFSSERHRSKIRNPVNGFKREMVSVWAWTLQFSMVDQNLFSNPLYLIRDDLDMYREKLDVPPLLDYNESCNAGIYRGIEQNRQKGGQSTVWVTSKERSQAQEDDRSARFSTYSTNSSVSTGSMDTRTAKSGVLLPHCGVPCIQFWIHCYLRWIPSAHILGGGEVGLFHQYCCLIGEIQELFKKLEELTDQEHPPLKSRCHSEKLFLTSFEDLTKNQECLTSAFPFTTGDLELLGADRQSFVSSSLAKFLQGQSLLDQDFNSQSATTEGGSDEVDL</sequence>
<feature type="compositionally biased region" description="Pro residues" evidence="2">
    <location>
        <begin position="206"/>
        <end position="216"/>
    </location>
</feature>
<dbReference type="EMBL" id="JAIZAY010000014">
    <property type="protein sequence ID" value="KAJ8029667.1"/>
    <property type="molecule type" value="Genomic_DNA"/>
</dbReference>
<dbReference type="InterPro" id="IPR011993">
    <property type="entry name" value="PH-like_dom_sf"/>
</dbReference>
<keyword evidence="5" id="KW-1185">Reference proteome</keyword>
<proteinExistence type="inferred from homology"/>
<accession>A0A9Q1GZ67</accession>
<evidence type="ECO:0000313" key="5">
    <source>
        <dbReference type="Proteomes" id="UP001152320"/>
    </source>
</evidence>
<comment type="caution">
    <text evidence="4">The sequence shown here is derived from an EMBL/GenBank/DDBJ whole genome shotgun (WGS) entry which is preliminary data.</text>
</comment>
<name>A0A9Q1GZ67_HOLLE</name>
<dbReference type="Gene3D" id="2.30.29.30">
    <property type="entry name" value="Pleckstrin-homology domain (PH domain)/Phosphotyrosine-binding domain (PTB)"/>
    <property type="match status" value="1"/>
</dbReference>
<reference evidence="4" key="1">
    <citation type="submission" date="2021-10" db="EMBL/GenBank/DDBJ databases">
        <title>Tropical sea cucumber genome reveals ecological adaptation and Cuvierian tubules defense mechanism.</title>
        <authorList>
            <person name="Chen T."/>
        </authorList>
    </citation>
    <scope>NUCLEOTIDE SEQUENCE</scope>
    <source>
        <strain evidence="4">Nanhai2018</strain>
        <tissue evidence="4">Muscle</tissue>
    </source>
</reference>
<feature type="compositionally biased region" description="Polar residues" evidence="2">
    <location>
        <begin position="189"/>
        <end position="202"/>
    </location>
</feature>
<dbReference type="PANTHER" id="PTHR10807">
    <property type="entry name" value="MYOTUBULARIN-RELATED"/>
    <property type="match status" value="1"/>
</dbReference>
<dbReference type="Pfam" id="PF06602">
    <property type="entry name" value="Myotub-related"/>
    <property type="match status" value="1"/>
</dbReference>
<evidence type="ECO:0000256" key="1">
    <source>
        <dbReference type="ARBA" id="ARBA00007471"/>
    </source>
</evidence>
<dbReference type="Proteomes" id="UP001152320">
    <property type="component" value="Chromosome 14"/>
</dbReference>
<evidence type="ECO:0000259" key="3">
    <source>
        <dbReference type="PROSITE" id="PS51339"/>
    </source>
</evidence>
<dbReference type="InterPro" id="IPR010569">
    <property type="entry name" value="Myotubularin-like_Pase_dom"/>
</dbReference>
<dbReference type="PROSITE" id="PS51339">
    <property type="entry name" value="PPASE_MYOTUBULARIN"/>
    <property type="match status" value="1"/>
</dbReference>
<dbReference type="SUPFAM" id="SSF52799">
    <property type="entry name" value="(Phosphotyrosine protein) phosphatases II"/>
    <property type="match status" value="1"/>
</dbReference>
<comment type="similarity">
    <text evidence="1">Belongs to the protein-tyrosine phosphatase family. Non-receptor class myotubularin subfamily.</text>
</comment>
<dbReference type="OrthoDB" id="271628at2759"/>
<feature type="compositionally biased region" description="Polar residues" evidence="2">
    <location>
        <begin position="160"/>
        <end position="171"/>
    </location>
</feature>
<evidence type="ECO:0000256" key="2">
    <source>
        <dbReference type="SAM" id="MobiDB-lite"/>
    </source>
</evidence>
<dbReference type="SUPFAM" id="SSF50729">
    <property type="entry name" value="PH domain-like"/>
    <property type="match status" value="1"/>
</dbReference>
<dbReference type="GO" id="GO:0005737">
    <property type="term" value="C:cytoplasm"/>
    <property type="evidence" value="ECO:0007669"/>
    <property type="project" value="TreeGrafter"/>
</dbReference>
<protein>
    <submittedName>
        <fullName evidence="4">Myotubularin-related protein 10</fullName>
    </submittedName>
</protein>